<keyword evidence="5" id="KW-1133">Transmembrane helix</keyword>
<dbReference type="NCBIfam" id="TIGR02532">
    <property type="entry name" value="IV_pilin_GFxxxE"/>
    <property type="match status" value="1"/>
</dbReference>
<dbReference type="GO" id="GO:0015627">
    <property type="term" value="C:type II protein secretion system complex"/>
    <property type="evidence" value="ECO:0007669"/>
    <property type="project" value="InterPro"/>
</dbReference>
<dbReference type="InterPro" id="IPR000983">
    <property type="entry name" value="Bac_GSPG_pilin"/>
</dbReference>
<reference evidence="7" key="1">
    <citation type="submission" date="2016-06" db="EMBL/GenBank/DDBJ databases">
        <authorList>
            <person name="Rodrigo-Torres L."/>
            <person name="Arahal D.R."/>
        </authorList>
    </citation>
    <scope>NUCLEOTIDE SEQUENCE [LARGE SCALE GENOMIC DNA]</scope>
    <source>
        <strain evidence="7">CECT 7224</strain>
    </source>
</reference>
<dbReference type="SUPFAM" id="SSF54523">
    <property type="entry name" value="Pili subunits"/>
    <property type="match status" value="1"/>
</dbReference>
<keyword evidence="5" id="KW-0812">Transmembrane</keyword>
<dbReference type="Proteomes" id="UP000092819">
    <property type="component" value="Unassembled WGS sequence"/>
</dbReference>
<comment type="subunit">
    <text evidence="2">The pili are polar flexible filaments of about 5.4 nanometers diameter and 2.5 micrometers average length; they consist of only a single polypeptide chain arranged in a helical configuration of five subunits per turn in the assembled pilus.</text>
</comment>
<dbReference type="PRINTS" id="PR00813">
    <property type="entry name" value="BCTERIALGSPG"/>
</dbReference>
<dbReference type="RefSeq" id="WP_065676624.1">
    <property type="nucleotide sequence ID" value="NZ_AP025463.1"/>
</dbReference>
<evidence type="ECO:0000256" key="3">
    <source>
        <dbReference type="ARBA" id="ARBA00022481"/>
    </source>
</evidence>
<evidence type="ECO:0000313" key="6">
    <source>
        <dbReference type="EMBL" id="SBT13738.1"/>
    </source>
</evidence>
<dbReference type="PANTHER" id="PTHR30093">
    <property type="entry name" value="GENERAL SECRETION PATHWAY PROTEIN G"/>
    <property type="match status" value="1"/>
</dbReference>
<name>A0A1C3JF64_9VIBR</name>
<dbReference type="InterPro" id="IPR012902">
    <property type="entry name" value="N_methyl_site"/>
</dbReference>
<evidence type="ECO:0000256" key="1">
    <source>
        <dbReference type="ARBA" id="ARBA00005233"/>
    </source>
</evidence>
<gene>
    <name evidence="6" type="primary">fimA</name>
    <name evidence="6" type="ORF">VCE7224_02498</name>
</gene>
<dbReference type="PANTHER" id="PTHR30093:SF34">
    <property type="entry name" value="PREPILIN PEPTIDASE-DEPENDENT PROTEIN D"/>
    <property type="match status" value="1"/>
</dbReference>
<dbReference type="InterPro" id="IPR001082">
    <property type="entry name" value="Pilin"/>
</dbReference>
<dbReference type="Gene3D" id="3.30.700.10">
    <property type="entry name" value="Glycoprotein, Type 4 Pilin"/>
    <property type="match status" value="1"/>
</dbReference>
<proteinExistence type="inferred from homology"/>
<evidence type="ECO:0000256" key="5">
    <source>
        <dbReference type="SAM" id="Phobius"/>
    </source>
</evidence>
<dbReference type="AlphaFoldDB" id="A0A1C3JF64"/>
<dbReference type="GO" id="GO:0044096">
    <property type="term" value="C:type IV pilus"/>
    <property type="evidence" value="ECO:0007669"/>
    <property type="project" value="TreeGrafter"/>
</dbReference>
<dbReference type="GO" id="GO:0043107">
    <property type="term" value="P:type IV pilus-dependent motility"/>
    <property type="evidence" value="ECO:0007669"/>
    <property type="project" value="TreeGrafter"/>
</dbReference>
<dbReference type="Pfam" id="PF07963">
    <property type="entry name" value="N_methyl"/>
    <property type="match status" value="1"/>
</dbReference>
<feature type="transmembrane region" description="Helical" evidence="5">
    <location>
        <begin position="12"/>
        <end position="36"/>
    </location>
</feature>
<keyword evidence="7" id="KW-1185">Reference proteome</keyword>
<dbReference type="GO" id="GO:0007155">
    <property type="term" value="P:cell adhesion"/>
    <property type="evidence" value="ECO:0007669"/>
    <property type="project" value="InterPro"/>
</dbReference>
<dbReference type="GO" id="GO:0015628">
    <property type="term" value="P:protein secretion by the type II secretion system"/>
    <property type="evidence" value="ECO:0007669"/>
    <property type="project" value="InterPro"/>
</dbReference>
<evidence type="ECO:0000256" key="2">
    <source>
        <dbReference type="ARBA" id="ARBA00011156"/>
    </source>
</evidence>
<dbReference type="Pfam" id="PF00114">
    <property type="entry name" value="Pilin"/>
    <property type="match status" value="1"/>
</dbReference>
<evidence type="ECO:0000313" key="7">
    <source>
        <dbReference type="Proteomes" id="UP000092819"/>
    </source>
</evidence>
<dbReference type="EMBL" id="FLQZ01000053">
    <property type="protein sequence ID" value="SBT13738.1"/>
    <property type="molecule type" value="Genomic_DNA"/>
</dbReference>
<keyword evidence="4" id="KW-0281">Fimbrium</keyword>
<comment type="similarity">
    <text evidence="1 4">Belongs to the N-Me-Phe pilin family.</text>
</comment>
<keyword evidence="3" id="KW-0488">Methylation</keyword>
<dbReference type="PROSITE" id="PS00409">
    <property type="entry name" value="PROKAR_NTER_METHYL"/>
    <property type="match status" value="1"/>
</dbReference>
<evidence type="ECO:0000256" key="4">
    <source>
        <dbReference type="RuleBase" id="RU000389"/>
    </source>
</evidence>
<organism evidence="6 7">
    <name type="scientific">Vibrio celticus</name>
    <dbReference type="NCBI Taxonomy" id="446372"/>
    <lineage>
        <taxon>Bacteria</taxon>
        <taxon>Pseudomonadati</taxon>
        <taxon>Pseudomonadota</taxon>
        <taxon>Gammaproteobacteria</taxon>
        <taxon>Vibrionales</taxon>
        <taxon>Vibrionaceae</taxon>
        <taxon>Vibrio</taxon>
    </lineage>
</organism>
<protein>
    <submittedName>
        <fullName evidence="6">Fimbrial protein</fullName>
    </submittedName>
</protein>
<sequence length="147" mass="14916">MKNKSNRTNQKGFTLIELMIVVAIIGVLSAIAVPAYKDYVAKSAASSALATLKSLLTNADLYAQNNSGTTTNLGEFGGSATMNPLGTISASVAGAGAASTASSTLTFTFDSDAAVSGALKYSKTPTTPWVCANNTSPVIELDSCVAP</sequence>
<dbReference type="InterPro" id="IPR045584">
    <property type="entry name" value="Pilin-like"/>
</dbReference>
<accession>A0A1C3JF64</accession>
<keyword evidence="5" id="KW-0472">Membrane</keyword>